<reference evidence="2 3" key="1">
    <citation type="submission" date="2020-08" db="EMBL/GenBank/DDBJ databases">
        <title>Genomic Encyclopedia of Type Strains, Phase IV (KMG-IV): sequencing the most valuable type-strain genomes for metagenomic binning, comparative biology and taxonomic classification.</title>
        <authorList>
            <person name="Goeker M."/>
        </authorList>
    </citation>
    <scope>NUCLEOTIDE SEQUENCE [LARGE SCALE GENOMIC DNA]</scope>
    <source>
        <strain evidence="2 3">DSM 21458</strain>
    </source>
</reference>
<dbReference type="InterPro" id="IPR018719">
    <property type="entry name" value="DUF2243_membrane"/>
</dbReference>
<comment type="caution">
    <text evidence="2">The sequence shown here is derived from an EMBL/GenBank/DDBJ whole genome shotgun (WGS) entry which is preliminary data.</text>
</comment>
<evidence type="ECO:0000313" key="2">
    <source>
        <dbReference type="EMBL" id="MBB6099239.1"/>
    </source>
</evidence>
<protein>
    <submittedName>
        <fullName evidence="2">Putative membrane protein</fullName>
    </submittedName>
</protein>
<name>A0A841I4L7_9DEIO</name>
<keyword evidence="3" id="KW-1185">Reference proteome</keyword>
<dbReference type="RefSeq" id="WP_183987995.1">
    <property type="nucleotide sequence ID" value="NZ_JACHHG010000010.1"/>
</dbReference>
<keyword evidence="1" id="KW-1133">Transmembrane helix</keyword>
<gene>
    <name evidence="2" type="ORF">HNR42_002677</name>
</gene>
<evidence type="ECO:0000256" key="1">
    <source>
        <dbReference type="SAM" id="Phobius"/>
    </source>
</evidence>
<evidence type="ECO:0000313" key="3">
    <source>
        <dbReference type="Proteomes" id="UP000569951"/>
    </source>
</evidence>
<dbReference type="Proteomes" id="UP000569951">
    <property type="component" value="Unassembled WGS sequence"/>
</dbReference>
<dbReference type="Pfam" id="PF10002">
    <property type="entry name" value="DUF2243"/>
    <property type="match status" value="1"/>
</dbReference>
<feature type="transmembrane region" description="Helical" evidence="1">
    <location>
        <begin position="138"/>
        <end position="155"/>
    </location>
</feature>
<proteinExistence type="predicted"/>
<keyword evidence="1" id="KW-0472">Membrane</keyword>
<keyword evidence="1" id="KW-0812">Transmembrane</keyword>
<feature type="transmembrane region" description="Helical" evidence="1">
    <location>
        <begin position="67"/>
        <end position="87"/>
    </location>
</feature>
<dbReference type="EMBL" id="JACHHG010000010">
    <property type="protein sequence ID" value="MBB6099239.1"/>
    <property type="molecule type" value="Genomic_DNA"/>
</dbReference>
<organism evidence="2 3">
    <name type="scientific">Deinobacterium chartae</name>
    <dbReference type="NCBI Taxonomy" id="521158"/>
    <lineage>
        <taxon>Bacteria</taxon>
        <taxon>Thermotogati</taxon>
        <taxon>Deinococcota</taxon>
        <taxon>Deinococci</taxon>
        <taxon>Deinococcales</taxon>
        <taxon>Deinococcaceae</taxon>
        <taxon>Deinobacterium</taxon>
    </lineage>
</organism>
<sequence>MTHNANNPANRTARTWVAGAVVMGMGMGGFVDGIVLHQILQWHHLLSEPYPPTSLENLHLNTLADGLFHALTWVFTLLGLLLLWIGARGTDLERRPNTLIGGLLAGWGLFNLIEGLVMHQVLGLHHVRPGPDELAYDLGYLALGALLLVAGTLLIRRGRRAT</sequence>
<accession>A0A841I4L7</accession>
<feature type="transmembrane region" description="Helical" evidence="1">
    <location>
        <begin position="16"/>
        <end position="40"/>
    </location>
</feature>
<dbReference type="AlphaFoldDB" id="A0A841I4L7"/>
<feature type="transmembrane region" description="Helical" evidence="1">
    <location>
        <begin position="99"/>
        <end position="118"/>
    </location>
</feature>